<gene>
    <name evidence="1" type="ORF">ACFQ5G_12810</name>
</gene>
<protein>
    <submittedName>
        <fullName evidence="1">Uncharacterized protein</fullName>
    </submittedName>
</protein>
<name>A0ABW4A7E0_9ACTN</name>
<comment type="caution">
    <text evidence="1">The sequence shown here is derived from an EMBL/GenBank/DDBJ whole genome shotgun (WGS) entry which is preliminary data.</text>
</comment>
<dbReference type="Proteomes" id="UP001597183">
    <property type="component" value="Unassembled WGS sequence"/>
</dbReference>
<keyword evidence="2" id="KW-1185">Reference proteome</keyword>
<organism evidence="1 2">
    <name type="scientific">Actinoplanes sichuanensis</name>
    <dbReference type="NCBI Taxonomy" id="512349"/>
    <lineage>
        <taxon>Bacteria</taxon>
        <taxon>Bacillati</taxon>
        <taxon>Actinomycetota</taxon>
        <taxon>Actinomycetes</taxon>
        <taxon>Micromonosporales</taxon>
        <taxon>Micromonosporaceae</taxon>
        <taxon>Actinoplanes</taxon>
    </lineage>
</organism>
<evidence type="ECO:0000313" key="2">
    <source>
        <dbReference type="Proteomes" id="UP001597183"/>
    </source>
</evidence>
<sequence>MSSWEKRHDRLQQEWSVKKLRDEGRRDTVMGISPEMDQRVKNALRRVARKEKAES</sequence>
<proteinExistence type="predicted"/>
<dbReference type="EMBL" id="JBHTMK010000016">
    <property type="protein sequence ID" value="MFD1366228.1"/>
    <property type="molecule type" value="Genomic_DNA"/>
</dbReference>
<accession>A0ABW4A7E0</accession>
<reference evidence="2" key="1">
    <citation type="journal article" date="2019" name="Int. J. Syst. Evol. Microbiol.">
        <title>The Global Catalogue of Microorganisms (GCM) 10K type strain sequencing project: providing services to taxonomists for standard genome sequencing and annotation.</title>
        <authorList>
            <consortium name="The Broad Institute Genomics Platform"/>
            <consortium name="The Broad Institute Genome Sequencing Center for Infectious Disease"/>
            <person name="Wu L."/>
            <person name="Ma J."/>
        </authorList>
    </citation>
    <scope>NUCLEOTIDE SEQUENCE [LARGE SCALE GENOMIC DNA]</scope>
    <source>
        <strain evidence="2">CCM 7526</strain>
    </source>
</reference>
<dbReference type="RefSeq" id="WP_317786490.1">
    <property type="nucleotide sequence ID" value="NZ_AP028461.1"/>
</dbReference>
<evidence type="ECO:0000313" key="1">
    <source>
        <dbReference type="EMBL" id="MFD1366228.1"/>
    </source>
</evidence>